<dbReference type="EnsemblMetazoa" id="XM_014399731.2">
    <property type="protein sequence ID" value="XP_014255217.1"/>
    <property type="gene ID" value="LOC106669888"/>
</dbReference>
<feature type="region of interest" description="Disordered" evidence="1">
    <location>
        <begin position="243"/>
        <end position="272"/>
    </location>
</feature>
<dbReference type="AlphaFoldDB" id="A0A8I6S3P8"/>
<protein>
    <recommendedName>
        <fullName evidence="4">39S ribosomal protein L28, mitochondrial</fullName>
    </recommendedName>
</protein>
<dbReference type="GO" id="GO:0005762">
    <property type="term" value="C:mitochondrial large ribosomal subunit"/>
    <property type="evidence" value="ECO:0007669"/>
    <property type="project" value="TreeGrafter"/>
</dbReference>
<sequence length="272" mass="32459">MSASRAVQAGRVFSKFKYDALVEEGSHLPESYKKFYTEWKKMEPSPVHYRHKTDLTWVRNKYGEMKRVDDFPIPLLYPPEMHKGIWGGEAVIKGFQKRTRLKKKVPHFWFPILIKSAVYSEVLNKTMDMTMTNRTIDLIFENFGFDHYILKTPACDLQSSLALKLKRKILHVLYYNELYPDDEEKRKEVYNKYKHYLNDYTEEDIKWYGLTLPEALKKYEKENKITPVPLKHEFRMKLIQLLMSPPEETDPSDKEEKRSSWLSKINPFSKES</sequence>
<keyword evidence="3" id="KW-1185">Reference proteome</keyword>
<dbReference type="GO" id="GO:0003735">
    <property type="term" value="F:structural constituent of ribosome"/>
    <property type="evidence" value="ECO:0007669"/>
    <property type="project" value="InterPro"/>
</dbReference>
<evidence type="ECO:0000313" key="3">
    <source>
        <dbReference type="Proteomes" id="UP000494040"/>
    </source>
</evidence>
<accession>A0A8I6S3P8</accession>
<gene>
    <name evidence="2" type="primary">106669888</name>
</gene>
<evidence type="ECO:0000256" key="1">
    <source>
        <dbReference type="SAM" id="MobiDB-lite"/>
    </source>
</evidence>
<evidence type="ECO:0008006" key="4">
    <source>
        <dbReference type="Google" id="ProtNLM"/>
    </source>
</evidence>
<dbReference type="OrthoDB" id="361870at2759"/>
<proteinExistence type="predicted"/>
<name>A0A8I6S3P8_CIMLE</name>
<evidence type="ECO:0000313" key="2">
    <source>
        <dbReference type="EnsemblMetazoa" id="XP_014255217.1"/>
    </source>
</evidence>
<dbReference type="Proteomes" id="UP000494040">
    <property type="component" value="Unassembled WGS sequence"/>
</dbReference>
<organism evidence="2 3">
    <name type="scientific">Cimex lectularius</name>
    <name type="common">Bed bug</name>
    <name type="synonym">Acanthia lectularia</name>
    <dbReference type="NCBI Taxonomy" id="79782"/>
    <lineage>
        <taxon>Eukaryota</taxon>
        <taxon>Metazoa</taxon>
        <taxon>Ecdysozoa</taxon>
        <taxon>Arthropoda</taxon>
        <taxon>Hexapoda</taxon>
        <taxon>Insecta</taxon>
        <taxon>Pterygota</taxon>
        <taxon>Neoptera</taxon>
        <taxon>Paraneoptera</taxon>
        <taxon>Hemiptera</taxon>
        <taxon>Heteroptera</taxon>
        <taxon>Panheteroptera</taxon>
        <taxon>Cimicomorpha</taxon>
        <taxon>Cimicidae</taxon>
        <taxon>Cimex</taxon>
    </lineage>
</organism>
<dbReference type="KEGG" id="clec:106669888"/>
<dbReference type="OMA" id="NDPERHN"/>
<dbReference type="PANTHER" id="PTHR13528">
    <property type="entry name" value="39S RIBOSOMAL PROTEIN L28, MITOCHONDRIAL"/>
    <property type="match status" value="1"/>
</dbReference>
<reference evidence="2" key="1">
    <citation type="submission" date="2022-01" db="UniProtKB">
        <authorList>
            <consortium name="EnsemblMetazoa"/>
        </authorList>
    </citation>
    <scope>IDENTIFICATION</scope>
</reference>
<dbReference type="PANTHER" id="PTHR13528:SF2">
    <property type="entry name" value="LARGE RIBOSOMAL SUBUNIT PROTEIN BL28M"/>
    <property type="match status" value="1"/>
</dbReference>
<dbReference type="InterPro" id="IPR026569">
    <property type="entry name" value="Ribosomal_bL28"/>
</dbReference>